<feature type="compositionally biased region" description="Acidic residues" evidence="1">
    <location>
        <begin position="149"/>
        <end position="158"/>
    </location>
</feature>
<feature type="transmembrane region" description="Helical" evidence="2">
    <location>
        <begin position="45"/>
        <end position="70"/>
    </location>
</feature>
<protein>
    <submittedName>
        <fullName evidence="3">Cox cluster protein</fullName>
    </submittedName>
</protein>
<dbReference type="Pfam" id="PF20389">
    <property type="entry name" value="DUF6684"/>
    <property type="match status" value="1"/>
</dbReference>
<accession>A0A7J9SIU6</accession>
<keyword evidence="2" id="KW-0812">Transmembrane</keyword>
<sequence>MSNEIFDRETQLDLLVNVIPLFILAFFIVGFLVFAPFGIDPLASAIQFGLIAVPFVLLSVLTYFAAVAVAGSENDGPVYLPGQASVSGAEPLEVPDDEGTEAVPEDAAAAAELDEPAEPEDVAAESDDDAESAADDAADEPADATADSDSADGDEQPS</sequence>
<reference evidence="3 4" key="1">
    <citation type="submission" date="2020-08" db="EMBL/GenBank/DDBJ databases">
        <authorList>
            <person name="Seo M.-J."/>
        </authorList>
    </citation>
    <scope>NUCLEOTIDE SEQUENCE [LARGE SCALE GENOMIC DNA]</scope>
    <source>
        <strain evidence="3 4">MBLA0160</strain>
    </source>
</reference>
<evidence type="ECO:0000256" key="2">
    <source>
        <dbReference type="SAM" id="Phobius"/>
    </source>
</evidence>
<feature type="compositionally biased region" description="Acidic residues" evidence="1">
    <location>
        <begin position="112"/>
        <end position="142"/>
    </location>
</feature>
<feature type="region of interest" description="Disordered" evidence="1">
    <location>
        <begin position="79"/>
        <end position="158"/>
    </location>
</feature>
<name>A0A7J9SIU6_9EURY</name>
<keyword evidence="2" id="KW-1133">Transmembrane helix</keyword>
<dbReference type="AlphaFoldDB" id="A0A7J9SIU6"/>
<evidence type="ECO:0000256" key="1">
    <source>
        <dbReference type="SAM" id="MobiDB-lite"/>
    </source>
</evidence>
<evidence type="ECO:0000313" key="4">
    <source>
        <dbReference type="Proteomes" id="UP000546257"/>
    </source>
</evidence>
<organism evidence="3 4">
    <name type="scientific">Halobellus ruber</name>
    <dbReference type="NCBI Taxonomy" id="2761102"/>
    <lineage>
        <taxon>Archaea</taxon>
        <taxon>Methanobacteriati</taxon>
        <taxon>Methanobacteriota</taxon>
        <taxon>Stenosarchaea group</taxon>
        <taxon>Halobacteria</taxon>
        <taxon>Halobacteriales</taxon>
        <taxon>Haloferacaceae</taxon>
        <taxon>Halobellus</taxon>
    </lineage>
</organism>
<dbReference type="EMBL" id="JACKXD010000002">
    <property type="protein sequence ID" value="MBB6645946.1"/>
    <property type="molecule type" value="Genomic_DNA"/>
</dbReference>
<keyword evidence="4" id="KW-1185">Reference proteome</keyword>
<dbReference type="RefSeq" id="WP_185192307.1">
    <property type="nucleotide sequence ID" value="NZ_JACKXD010000002.1"/>
</dbReference>
<keyword evidence="2" id="KW-0472">Membrane</keyword>
<feature type="compositionally biased region" description="Acidic residues" evidence="1">
    <location>
        <begin position="93"/>
        <end position="104"/>
    </location>
</feature>
<feature type="transmembrane region" description="Helical" evidence="2">
    <location>
        <begin position="12"/>
        <end position="39"/>
    </location>
</feature>
<proteinExistence type="predicted"/>
<gene>
    <name evidence="3" type="ORF">H5V44_06540</name>
</gene>
<dbReference type="Proteomes" id="UP000546257">
    <property type="component" value="Unassembled WGS sequence"/>
</dbReference>
<dbReference type="InterPro" id="IPR046506">
    <property type="entry name" value="DUF6684"/>
</dbReference>
<comment type="caution">
    <text evidence="3">The sequence shown here is derived from an EMBL/GenBank/DDBJ whole genome shotgun (WGS) entry which is preliminary data.</text>
</comment>
<evidence type="ECO:0000313" key="3">
    <source>
        <dbReference type="EMBL" id="MBB6645946.1"/>
    </source>
</evidence>